<organism evidence="8 9">
    <name type="scientific">Allosediminivita pacifica</name>
    <dbReference type="NCBI Taxonomy" id="1267769"/>
    <lineage>
        <taxon>Bacteria</taxon>
        <taxon>Pseudomonadati</taxon>
        <taxon>Pseudomonadota</taxon>
        <taxon>Alphaproteobacteria</taxon>
        <taxon>Rhodobacterales</taxon>
        <taxon>Paracoccaceae</taxon>
        <taxon>Allosediminivita</taxon>
    </lineage>
</organism>
<comment type="caution">
    <text evidence="8">The sequence shown here is derived from an EMBL/GenBank/DDBJ whole genome shotgun (WGS) entry which is preliminary data.</text>
</comment>
<dbReference type="AlphaFoldDB" id="A0A2T6B2Q8"/>
<dbReference type="InterPro" id="IPR049560">
    <property type="entry name" value="MeTrfase_RsmB-F_NOP2_cat"/>
</dbReference>
<evidence type="ECO:0000313" key="9">
    <source>
        <dbReference type="Proteomes" id="UP000244069"/>
    </source>
</evidence>
<gene>
    <name evidence="8" type="ORF">C8N44_105173</name>
</gene>
<dbReference type="Pfam" id="PF22458">
    <property type="entry name" value="RsmF-B_ferredox"/>
    <property type="match status" value="1"/>
</dbReference>
<dbReference type="OrthoDB" id="9810297at2"/>
<keyword evidence="2 5" id="KW-0808">Transferase</keyword>
<dbReference type="GO" id="GO:0008173">
    <property type="term" value="F:RNA methyltransferase activity"/>
    <property type="evidence" value="ECO:0007669"/>
    <property type="project" value="InterPro"/>
</dbReference>
<feature type="region of interest" description="Disordered" evidence="6">
    <location>
        <begin position="86"/>
        <end position="109"/>
    </location>
</feature>
<dbReference type="PANTHER" id="PTHR22807:SF53">
    <property type="entry name" value="RIBOSOMAL RNA SMALL SUBUNIT METHYLTRANSFERASE B-RELATED"/>
    <property type="match status" value="1"/>
</dbReference>
<comment type="caution">
    <text evidence="5">Lacks conserved residue(s) required for the propagation of feature annotation.</text>
</comment>
<feature type="binding site" evidence="5">
    <location>
        <position position="249"/>
    </location>
    <ligand>
        <name>S-adenosyl-L-methionine</name>
        <dbReference type="ChEBI" id="CHEBI:59789"/>
    </ligand>
</feature>
<evidence type="ECO:0000256" key="5">
    <source>
        <dbReference type="PROSITE-ProRule" id="PRU01023"/>
    </source>
</evidence>
<dbReference type="GO" id="GO:0003723">
    <property type="term" value="F:RNA binding"/>
    <property type="evidence" value="ECO:0007669"/>
    <property type="project" value="UniProtKB-UniRule"/>
</dbReference>
<dbReference type="SUPFAM" id="SSF53335">
    <property type="entry name" value="S-adenosyl-L-methionine-dependent methyltransferases"/>
    <property type="match status" value="1"/>
</dbReference>
<dbReference type="Gene3D" id="3.40.50.150">
    <property type="entry name" value="Vaccinia Virus protein VP39"/>
    <property type="match status" value="1"/>
</dbReference>
<evidence type="ECO:0000256" key="6">
    <source>
        <dbReference type="SAM" id="MobiDB-lite"/>
    </source>
</evidence>
<dbReference type="Gene3D" id="3.30.70.1170">
    <property type="entry name" value="Sun protein, domain 3"/>
    <property type="match status" value="1"/>
</dbReference>
<evidence type="ECO:0000256" key="4">
    <source>
        <dbReference type="ARBA" id="ARBA00022884"/>
    </source>
</evidence>
<evidence type="ECO:0000313" key="8">
    <source>
        <dbReference type="EMBL" id="PTX50313.1"/>
    </source>
</evidence>
<dbReference type="Proteomes" id="UP000244069">
    <property type="component" value="Unassembled WGS sequence"/>
</dbReference>
<dbReference type="RefSeq" id="WP_107975216.1">
    <property type="nucleotide sequence ID" value="NZ_BMEZ01000005.1"/>
</dbReference>
<sequence>MTPAARVQAASEIIDQIAGGMAAEKALTNWARGARYAGSKDRAAVRDHVFDALRRWRSSAVLGGGESGRLRMLGLLRALGPAPAEVFTGGPHGPAPLTEEEAAGGAEPEGAAALDLPDWLWERLRESQGEVAEEVALSLRDRAEVFLRINALKADADVALEVLEADGISAERHSGAAGALRVTQGARKIARSRAYLDGLLELQDASSQAVVEALPLETGQRVLDYCAGGGGKTLALAARLGGGPVLAHDANPRRMSDLPARAERASAVVEIVSAPSGPHDLVLCDAPCSGSGAWRRSPEGKWRLKPGDLDRLAQTQGEILDAAAGLVAPGGVLAYVTCSVLTQENGQVVDAFRARHPEFKAELFREYRPGREGDGFYLAVLRQAGQGDR</sequence>
<dbReference type="PRINTS" id="PR02008">
    <property type="entry name" value="RCMTFAMILY"/>
</dbReference>
<keyword evidence="9" id="KW-1185">Reference proteome</keyword>
<dbReference type="CDD" id="cd02440">
    <property type="entry name" value="AdoMet_MTases"/>
    <property type="match status" value="1"/>
</dbReference>
<dbReference type="GO" id="GO:0001510">
    <property type="term" value="P:RNA methylation"/>
    <property type="evidence" value="ECO:0007669"/>
    <property type="project" value="InterPro"/>
</dbReference>
<reference evidence="8 9" key="1">
    <citation type="submission" date="2018-04" db="EMBL/GenBank/DDBJ databases">
        <title>Genomic Encyclopedia of Archaeal and Bacterial Type Strains, Phase II (KMG-II): from individual species to whole genera.</title>
        <authorList>
            <person name="Goeker M."/>
        </authorList>
    </citation>
    <scope>NUCLEOTIDE SEQUENCE [LARGE SCALE GENOMIC DNA]</scope>
    <source>
        <strain evidence="8 9">DSM 29329</strain>
    </source>
</reference>
<keyword evidence="3 5" id="KW-0949">S-adenosyl-L-methionine</keyword>
<dbReference type="InterPro" id="IPR023267">
    <property type="entry name" value="RCMT"/>
</dbReference>
<feature type="active site" description="Nucleophile" evidence="5">
    <location>
        <position position="338"/>
    </location>
</feature>
<evidence type="ECO:0000256" key="3">
    <source>
        <dbReference type="ARBA" id="ARBA00022691"/>
    </source>
</evidence>
<comment type="similarity">
    <text evidence="5">Belongs to the class I-like SAM-binding methyltransferase superfamily. RsmB/NOP family.</text>
</comment>
<dbReference type="Pfam" id="PF01189">
    <property type="entry name" value="Methyltr_RsmB-F"/>
    <property type="match status" value="1"/>
</dbReference>
<dbReference type="InterPro" id="IPR029063">
    <property type="entry name" value="SAM-dependent_MTases_sf"/>
</dbReference>
<dbReference type="PANTHER" id="PTHR22807">
    <property type="entry name" value="NOP2 YEAST -RELATED NOL1/NOP2/FMU SUN DOMAIN-CONTAINING"/>
    <property type="match status" value="1"/>
</dbReference>
<accession>A0A2T6B2Q8</accession>
<dbReference type="InterPro" id="IPR054728">
    <property type="entry name" value="RsmB-like_ferredoxin"/>
</dbReference>
<proteinExistence type="inferred from homology"/>
<dbReference type="EMBL" id="QBKN01000005">
    <property type="protein sequence ID" value="PTX50313.1"/>
    <property type="molecule type" value="Genomic_DNA"/>
</dbReference>
<name>A0A2T6B2Q8_9RHOB</name>
<keyword evidence="4 5" id="KW-0694">RNA-binding</keyword>
<keyword evidence="1 5" id="KW-0489">Methyltransferase</keyword>
<evidence type="ECO:0000256" key="2">
    <source>
        <dbReference type="ARBA" id="ARBA00022679"/>
    </source>
</evidence>
<evidence type="ECO:0000259" key="7">
    <source>
        <dbReference type="PROSITE" id="PS51686"/>
    </source>
</evidence>
<feature type="binding site" evidence="5">
    <location>
        <position position="285"/>
    </location>
    <ligand>
        <name>S-adenosyl-L-methionine</name>
        <dbReference type="ChEBI" id="CHEBI:59789"/>
    </ligand>
</feature>
<evidence type="ECO:0000256" key="1">
    <source>
        <dbReference type="ARBA" id="ARBA00022603"/>
    </source>
</evidence>
<dbReference type="InterPro" id="IPR001678">
    <property type="entry name" value="MeTrfase_RsmB-F_NOP2_dom"/>
</dbReference>
<feature type="domain" description="SAM-dependent MTase RsmB/NOP-type" evidence="7">
    <location>
        <begin position="135"/>
        <end position="389"/>
    </location>
</feature>
<protein>
    <submittedName>
        <fullName evidence="8">16S rRNA (Cytosine967-C5)-methyltransferase</fullName>
    </submittedName>
</protein>
<dbReference type="PROSITE" id="PS51686">
    <property type="entry name" value="SAM_MT_RSMB_NOP"/>
    <property type="match status" value="1"/>
</dbReference>